<evidence type="ECO:0000313" key="1">
    <source>
        <dbReference type="EMBL" id="REL30732.1"/>
    </source>
</evidence>
<evidence type="ECO:0000313" key="2">
    <source>
        <dbReference type="Proteomes" id="UP000256899"/>
    </source>
</evidence>
<protein>
    <submittedName>
        <fullName evidence="1">Uncharacterized protein</fullName>
    </submittedName>
</protein>
<name>A0A3E0U427_9GAMM</name>
<dbReference type="Proteomes" id="UP000256899">
    <property type="component" value="Unassembled WGS sequence"/>
</dbReference>
<comment type="caution">
    <text evidence="1">The sequence shown here is derived from an EMBL/GenBank/DDBJ whole genome shotgun (WGS) entry which is preliminary data.</text>
</comment>
<keyword evidence="2" id="KW-1185">Reference proteome</keyword>
<dbReference type="AlphaFoldDB" id="A0A3E0U427"/>
<reference evidence="2" key="1">
    <citation type="submission" date="2018-08" db="EMBL/GenBank/DDBJ databases">
        <title>Thalassotalea euphylliae genome.</title>
        <authorList>
            <person name="Summers S."/>
            <person name="Rice S.A."/>
            <person name="Freckelton M.L."/>
            <person name="Nedved B.T."/>
            <person name="Hadfield M.G."/>
        </authorList>
    </citation>
    <scope>NUCLEOTIDE SEQUENCE [LARGE SCALE GENOMIC DNA]</scope>
    <source>
        <strain evidence="2">H3</strain>
    </source>
</reference>
<dbReference type="RefSeq" id="WP_116015149.1">
    <property type="nucleotide sequence ID" value="NZ_QUOT01000001.1"/>
</dbReference>
<sequence length="162" mass="17884">MKLPIRIAAEQQVSDALNITKHDLERIEAWANFETLKANWYGDEANSPSCQIALVSPEYFQAKFGAAADATQGDHKGSAEVGALAGWQINGETLSAVKFVDLASKQLIFIAISESLLVKQLTDQESVETSQWIGTDHAVKLQQIIRYWLLQLAAHFNLDAID</sequence>
<gene>
    <name evidence="1" type="ORF">DXX94_08390</name>
</gene>
<accession>A0A3E0U427</accession>
<organism evidence="1 2">
    <name type="scientific">Thalassotalea euphylliae</name>
    <dbReference type="NCBI Taxonomy" id="1655234"/>
    <lineage>
        <taxon>Bacteria</taxon>
        <taxon>Pseudomonadati</taxon>
        <taxon>Pseudomonadota</taxon>
        <taxon>Gammaproteobacteria</taxon>
        <taxon>Alteromonadales</taxon>
        <taxon>Colwelliaceae</taxon>
        <taxon>Thalassotalea</taxon>
    </lineage>
</organism>
<dbReference type="EMBL" id="QUOT01000001">
    <property type="protein sequence ID" value="REL30732.1"/>
    <property type="molecule type" value="Genomic_DNA"/>
</dbReference>
<proteinExistence type="predicted"/>